<dbReference type="AlphaFoldDB" id="A0A2P2R217"/>
<accession>A0A2P2R217</accession>
<proteinExistence type="predicted"/>
<organism evidence="1">
    <name type="scientific">Rhizophora mucronata</name>
    <name type="common">Asiatic mangrove</name>
    <dbReference type="NCBI Taxonomy" id="61149"/>
    <lineage>
        <taxon>Eukaryota</taxon>
        <taxon>Viridiplantae</taxon>
        <taxon>Streptophyta</taxon>
        <taxon>Embryophyta</taxon>
        <taxon>Tracheophyta</taxon>
        <taxon>Spermatophyta</taxon>
        <taxon>Magnoliopsida</taxon>
        <taxon>eudicotyledons</taxon>
        <taxon>Gunneridae</taxon>
        <taxon>Pentapetalae</taxon>
        <taxon>rosids</taxon>
        <taxon>fabids</taxon>
        <taxon>Malpighiales</taxon>
        <taxon>Rhizophoraceae</taxon>
        <taxon>Rhizophora</taxon>
    </lineage>
</organism>
<protein>
    <submittedName>
        <fullName evidence="1">Uncharacterized protein</fullName>
    </submittedName>
</protein>
<reference evidence="1" key="1">
    <citation type="submission" date="2018-02" db="EMBL/GenBank/DDBJ databases">
        <title>Rhizophora mucronata_Transcriptome.</title>
        <authorList>
            <person name="Meera S.P."/>
            <person name="Sreeshan A."/>
            <person name="Augustine A."/>
        </authorList>
    </citation>
    <scope>NUCLEOTIDE SEQUENCE</scope>
    <source>
        <tissue evidence="1">Leaf</tissue>
    </source>
</reference>
<dbReference type="EMBL" id="GGEC01092811">
    <property type="protein sequence ID" value="MBX73295.1"/>
    <property type="molecule type" value="Transcribed_RNA"/>
</dbReference>
<sequence length="30" mass="3376">MPIIIITIFITTINMGAAGNREKRWTTSPE</sequence>
<evidence type="ECO:0000313" key="1">
    <source>
        <dbReference type="EMBL" id="MBX73295.1"/>
    </source>
</evidence>
<name>A0A2P2R217_RHIMU</name>